<accession>A0A0D0AM02</accession>
<dbReference type="EMBL" id="KN835357">
    <property type="protein sequence ID" value="KIK39134.1"/>
    <property type="molecule type" value="Genomic_DNA"/>
</dbReference>
<dbReference type="Proteomes" id="UP000054485">
    <property type="component" value="Unassembled WGS sequence"/>
</dbReference>
<dbReference type="InParanoid" id="A0A0D0AM02"/>
<evidence type="ECO:0000313" key="1">
    <source>
        <dbReference type="EMBL" id="KIK39134.1"/>
    </source>
</evidence>
<dbReference type="HOGENOM" id="CLU_2998009_0_0_1"/>
<sequence length="57" mass="6648">MTVQHYYSKHWNLIIGEVFQVVHATRVVRVNILVGRKLVRSLDSCPVDINFLQIRAN</sequence>
<proteinExistence type="predicted"/>
<protein>
    <submittedName>
        <fullName evidence="1">Uncharacterized protein</fullName>
    </submittedName>
</protein>
<dbReference type="AlphaFoldDB" id="A0A0D0AM02"/>
<evidence type="ECO:0000313" key="2">
    <source>
        <dbReference type="Proteomes" id="UP000054485"/>
    </source>
</evidence>
<organism evidence="1 2">
    <name type="scientific">Suillus luteus UH-Slu-Lm8-n1</name>
    <dbReference type="NCBI Taxonomy" id="930992"/>
    <lineage>
        <taxon>Eukaryota</taxon>
        <taxon>Fungi</taxon>
        <taxon>Dikarya</taxon>
        <taxon>Basidiomycota</taxon>
        <taxon>Agaricomycotina</taxon>
        <taxon>Agaricomycetes</taxon>
        <taxon>Agaricomycetidae</taxon>
        <taxon>Boletales</taxon>
        <taxon>Suillineae</taxon>
        <taxon>Suillaceae</taxon>
        <taxon>Suillus</taxon>
    </lineage>
</organism>
<name>A0A0D0AM02_9AGAM</name>
<reference evidence="2" key="2">
    <citation type="submission" date="2015-01" db="EMBL/GenBank/DDBJ databases">
        <title>Evolutionary Origins and Diversification of the Mycorrhizal Mutualists.</title>
        <authorList>
            <consortium name="DOE Joint Genome Institute"/>
            <consortium name="Mycorrhizal Genomics Consortium"/>
            <person name="Kohler A."/>
            <person name="Kuo A."/>
            <person name="Nagy L.G."/>
            <person name="Floudas D."/>
            <person name="Copeland A."/>
            <person name="Barry K.W."/>
            <person name="Cichocki N."/>
            <person name="Veneault-Fourrey C."/>
            <person name="LaButti K."/>
            <person name="Lindquist E.A."/>
            <person name="Lipzen A."/>
            <person name="Lundell T."/>
            <person name="Morin E."/>
            <person name="Murat C."/>
            <person name="Riley R."/>
            <person name="Ohm R."/>
            <person name="Sun H."/>
            <person name="Tunlid A."/>
            <person name="Henrissat B."/>
            <person name="Grigoriev I.V."/>
            <person name="Hibbett D.S."/>
            <person name="Martin F."/>
        </authorList>
    </citation>
    <scope>NUCLEOTIDE SEQUENCE [LARGE SCALE GENOMIC DNA]</scope>
    <source>
        <strain evidence="2">UH-Slu-Lm8-n1</strain>
    </source>
</reference>
<reference evidence="1 2" key="1">
    <citation type="submission" date="2014-04" db="EMBL/GenBank/DDBJ databases">
        <authorList>
            <consortium name="DOE Joint Genome Institute"/>
            <person name="Kuo A."/>
            <person name="Ruytinx J."/>
            <person name="Rineau F."/>
            <person name="Colpaert J."/>
            <person name="Kohler A."/>
            <person name="Nagy L.G."/>
            <person name="Floudas D."/>
            <person name="Copeland A."/>
            <person name="Barry K.W."/>
            <person name="Cichocki N."/>
            <person name="Veneault-Fourrey C."/>
            <person name="LaButti K."/>
            <person name="Lindquist E.A."/>
            <person name="Lipzen A."/>
            <person name="Lundell T."/>
            <person name="Morin E."/>
            <person name="Murat C."/>
            <person name="Sun H."/>
            <person name="Tunlid A."/>
            <person name="Henrissat B."/>
            <person name="Grigoriev I.V."/>
            <person name="Hibbett D.S."/>
            <person name="Martin F."/>
            <person name="Nordberg H.P."/>
            <person name="Cantor M.N."/>
            <person name="Hua S.X."/>
        </authorList>
    </citation>
    <scope>NUCLEOTIDE SEQUENCE [LARGE SCALE GENOMIC DNA]</scope>
    <source>
        <strain evidence="1 2">UH-Slu-Lm8-n1</strain>
    </source>
</reference>
<gene>
    <name evidence="1" type="ORF">CY34DRAFT_349601</name>
</gene>
<keyword evidence="2" id="KW-1185">Reference proteome</keyword>